<proteinExistence type="predicted"/>
<reference evidence="2 3" key="1">
    <citation type="journal article" date="2017" name="Curr. Biol.">
        <title>Genome architecture and evolution of a unichromosomal asexual nematode.</title>
        <authorList>
            <person name="Fradin H."/>
            <person name="Zegar C."/>
            <person name="Gutwein M."/>
            <person name="Lucas J."/>
            <person name="Kovtun M."/>
            <person name="Corcoran D."/>
            <person name="Baugh L.R."/>
            <person name="Kiontke K."/>
            <person name="Gunsalus K."/>
            <person name="Fitch D.H."/>
            <person name="Piano F."/>
        </authorList>
    </citation>
    <scope>NUCLEOTIDE SEQUENCE [LARGE SCALE GENOMIC DNA]</scope>
    <source>
        <strain evidence="2">PF1309</strain>
    </source>
</reference>
<gene>
    <name evidence="2" type="ORF">WR25_12583</name>
</gene>
<feature type="region of interest" description="Disordered" evidence="1">
    <location>
        <begin position="1"/>
        <end position="117"/>
    </location>
</feature>
<organism evidence="2 3">
    <name type="scientific">Diploscapter pachys</name>
    <dbReference type="NCBI Taxonomy" id="2018661"/>
    <lineage>
        <taxon>Eukaryota</taxon>
        <taxon>Metazoa</taxon>
        <taxon>Ecdysozoa</taxon>
        <taxon>Nematoda</taxon>
        <taxon>Chromadorea</taxon>
        <taxon>Rhabditida</taxon>
        <taxon>Rhabditina</taxon>
        <taxon>Rhabditomorpha</taxon>
        <taxon>Rhabditoidea</taxon>
        <taxon>Rhabditidae</taxon>
        <taxon>Diploscapter</taxon>
    </lineage>
</organism>
<accession>A0A2A2M2I6</accession>
<comment type="caution">
    <text evidence="2">The sequence shown here is derived from an EMBL/GenBank/DDBJ whole genome shotgun (WGS) entry which is preliminary data.</text>
</comment>
<dbReference type="AlphaFoldDB" id="A0A2A2M2I6"/>
<keyword evidence="3" id="KW-1185">Reference proteome</keyword>
<dbReference type="EMBL" id="LIAE01006096">
    <property type="protein sequence ID" value="PAV92658.1"/>
    <property type="molecule type" value="Genomic_DNA"/>
</dbReference>
<evidence type="ECO:0000313" key="2">
    <source>
        <dbReference type="EMBL" id="PAV92658.1"/>
    </source>
</evidence>
<evidence type="ECO:0000256" key="1">
    <source>
        <dbReference type="SAM" id="MobiDB-lite"/>
    </source>
</evidence>
<dbReference type="Proteomes" id="UP000218231">
    <property type="component" value="Unassembled WGS sequence"/>
</dbReference>
<name>A0A2A2M2I6_9BILA</name>
<evidence type="ECO:0000313" key="3">
    <source>
        <dbReference type="Proteomes" id="UP000218231"/>
    </source>
</evidence>
<protein>
    <submittedName>
        <fullName evidence="2">Uncharacterized protein</fullName>
    </submittedName>
</protein>
<feature type="compositionally biased region" description="Basic and acidic residues" evidence="1">
    <location>
        <begin position="40"/>
        <end position="50"/>
    </location>
</feature>
<sequence length="117" mass="12060">MAGRPPKIAMTIPMTKEANRPTCGSMPATKEKAMTSGINAKREARRDANPRRCKSGAMGRMGDGEGIAAAAPPPPSPRTWSGVHSAARGKAGGANAPPRPSGPRTKSGVTKCAGRRK</sequence>